<organism evidence="1 2">
    <name type="scientific">Colocasia esculenta</name>
    <name type="common">Wild taro</name>
    <name type="synonym">Arum esculentum</name>
    <dbReference type="NCBI Taxonomy" id="4460"/>
    <lineage>
        <taxon>Eukaryota</taxon>
        <taxon>Viridiplantae</taxon>
        <taxon>Streptophyta</taxon>
        <taxon>Embryophyta</taxon>
        <taxon>Tracheophyta</taxon>
        <taxon>Spermatophyta</taxon>
        <taxon>Magnoliopsida</taxon>
        <taxon>Liliopsida</taxon>
        <taxon>Araceae</taxon>
        <taxon>Aroideae</taxon>
        <taxon>Colocasieae</taxon>
        <taxon>Colocasia</taxon>
    </lineage>
</organism>
<proteinExistence type="predicted"/>
<comment type="caution">
    <text evidence="1">The sequence shown here is derived from an EMBL/GenBank/DDBJ whole genome shotgun (WGS) entry which is preliminary data.</text>
</comment>
<reference evidence="1" key="1">
    <citation type="submission" date="2017-07" db="EMBL/GenBank/DDBJ databases">
        <title>Taro Niue Genome Assembly and Annotation.</title>
        <authorList>
            <person name="Atibalentja N."/>
            <person name="Keating K."/>
            <person name="Fields C.J."/>
        </authorList>
    </citation>
    <scope>NUCLEOTIDE SEQUENCE</scope>
    <source>
        <strain evidence="1">Niue_2</strain>
        <tissue evidence="1">Leaf</tissue>
    </source>
</reference>
<dbReference type="EMBL" id="NMUH01001511">
    <property type="protein sequence ID" value="MQL93042.1"/>
    <property type="molecule type" value="Genomic_DNA"/>
</dbReference>
<keyword evidence="2" id="KW-1185">Reference proteome</keyword>
<dbReference type="PANTHER" id="PTHR34676">
    <property type="entry name" value="DUF4219 DOMAIN-CONTAINING PROTEIN-RELATED"/>
    <property type="match status" value="1"/>
</dbReference>
<dbReference type="PANTHER" id="PTHR34676:SF8">
    <property type="entry name" value="TRANSMEMBRANE PROTEIN"/>
    <property type="match status" value="1"/>
</dbReference>
<evidence type="ECO:0008006" key="3">
    <source>
        <dbReference type="Google" id="ProtNLM"/>
    </source>
</evidence>
<sequence length="154" mass="17793">MTVTNSKEKWTDDDNKKISQHSKAKSILYCSLSKKKFNRISAYKLAKEMWDKLKLTHEGTDKVKETRIDILVAQMYSRFTNITNDLAGLRKRYETGDMVRKILRSLPALWTPKVIAIEEANDLMAMLLEKLIGSLMAHEINMERLGESSTKKKL</sequence>
<gene>
    <name evidence="1" type="ORF">Taro_025677</name>
</gene>
<dbReference type="AlphaFoldDB" id="A0A843V403"/>
<dbReference type="Proteomes" id="UP000652761">
    <property type="component" value="Unassembled WGS sequence"/>
</dbReference>
<dbReference type="Pfam" id="PF14223">
    <property type="entry name" value="Retrotran_gag_2"/>
    <property type="match status" value="1"/>
</dbReference>
<evidence type="ECO:0000313" key="2">
    <source>
        <dbReference type="Proteomes" id="UP000652761"/>
    </source>
</evidence>
<name>A0A843V403_COLES</name>
<dbReference type="OrthoDB" id="1000712at2759"/>
<evidence type="ECO:0000313" key="1">
    <source>
        <dbReference type="EMBL" id="MQL93042.1"/>
    </source>
</evidence>
<protein>
    <recommendedName>
        <fullName evidence="3">UBN2 domain-containing protein</fullName>
    </recommendedName>
</protein>
<accession>A0A843V403</accession>